<sequence length="223" mass="23607">MRNILIIAGGVVAVAAIAAGVYFGTRPATTGPAPVPAAATTAAPDKAAILQVQPNDHVEGDPKAPITLIEYASFTCPHCAHFNTVELPEIKKKWIDTGKVKLIYRDFPLDETAARAAQLAQCAGNDKYYAVVDMIFRGQGNWATASDPLAELAKSFRIAGMGDKEVKACLADPAVADGVINSYRTGEQVGVNSTPTLFINGEKFTGARSLDELDAAFSKLLNK</sequence>
<dbReference type="InterPro" id="IPR012336">
    <property type="entry name" value="Thioredoxin-like_fold"/>
</dbReference>
<dbReference type="Proteomes" id="UP000190092">
    <property type="component" value="Unassembled WGS sequence"/>
</dbReference>
<feature type="domain" description="Thioredoxin" evidence="3">
    <location>
        <begin position="29"/>
        <end position="222"/>
    </location>
</feature>
<organism evidence="4 5">
    <name type="scientific">Enhydrobacter aerosaccus</name>
    <dbReference type="NCBI Taxonomy" id="225324"/>
    <lineage>
        <taxon>Bacteria</taxon>
        <taxon>Pseudomonadati</taxon>
        <taxon>Pseudomonadota</taxon>
        <taxon>Alphaproteobacteria</taxon>
        <taxon>Hyphomicrobiales</taxon>
        <taxon>Enhydrobacter</taxon>
    </lineage>
</organism>
<dbReference type="PANTHER" id="PTHR13887:SF56">
    <property type="entry name" value="THIOREDOXIN-LIKE REDUCTASE RV2466C"/>
    <property type="match status" value="1"/>
</dbReference>
<dbReference type="SUPFAM" id="SSF52833">
    <property type="entry name" value="Thioredoxin-like"/>
    <property type="match status" value="1"/>
</dbReference>
<dbReference type="Pfam" id="PF13462">
    <property type="entry name" value="Thioredoxin_4"/>
    <property type="match status" value="1"/>
</dbReference>
<dbReference type="InterPro" id="IPR036249">
    <property type="entry name" value="Thioredoxin-like_sf"/>
</dbReference>
<dbReference type="InterPro" id="IPR013766">
    <property type="entry name" value="Thioredoxin_domain"/>
</dbReference>
<evidence type="ECO:0000313" key="4">
    <source>
        <dbReference type="EMBL" id="SJZ80472.1"/>
    </source>
</evidence>
<dbReference type="GO" id="GO:0016853">
    <property type="term" value="F:isomerase activity"/>
    <property type="evidence" value="ECO:0007669"/>
    <property type="project" value="UniProtKB-KW"/>
</dbReference>
<dbReference type="OrthoDB" id="8478320at2"/>
<dbReference type="RefSeq" id="WP_085934055.1">
    <property type="nucleotide sequence ID" value="NZ_FUWJ01000002.1"/>
</dbReference>
<protein>
    <submittedName>
        <fullName evidence="4">Protein-disulfide isomerase</fullName>
    </submittedName>
</protein>
<evidence type="ECO:0000259" key="3">
    <source>
        <dbReference type="PROSITE" id="PS51352"/>
    </source>
</evidence>
<proteinExistence type="inferred from homology"/>
<dbReference type="STRING" id="225324.SAMN02745126_02359"/>
<dbReference type="AlphaFoldDB" id="A0A1T4NMP1"/>
<dbReference type="PANTHER" id="PTHR13887">
    <property type="entry name" value="GLUTATHIONE S-TRANSFERASE KAPPA"/>
    <property type="match status" value="1"/>
</dbReference>
<comment type="function">
    <text evidence="1">May be required for disulfide bond formation in some proteins.</text>
</comment>
<gene>
    <name evidence="4" type="ORF">SAMN02745126_02359</name>
</gene>
<comment type="similarity">
    <text evidence="2">Belongs to the thioredoxin family. DsbA subfamily.</text>
</comment>
<evidence type="ECO:0000313" key="5">
    <source>
        <dbReference type="Proteomes" id="UP000190092"/>
    </source>
</evidence>
<name>A0A1T4NMP1_9HYPH</name>
<reference evidence="5" key="1">
    <citation type="submission" date="2017-02" db="EMBL/GenBank/DDBJ databases">
        <authorList>
            <person name="Varghese N."/>
            <person name="Submissions S."/>
        </authorList>
    </citation>
    <scope>NUCLEOTIDE SEQUENCE [LARGE SCALE GENOMIC DNA]</scope>
    <source>
        <strain evidence="5">ATCC 27094</strain>
    </source>
</reference>
<keyword evidence="4" id="KW-0413">Isomerase</keyword>
<evidence type="ECO:0000256" key="1">
    <source>
        <dbReference type="ARBA" id="ARBA00003565"/>
    </source>
</evidence>
<dbReference type="Gene3D" id="3.40.30.10">
    <property type="entry name" value="Glutaredoxin"/>
    <property type="match status" value="1"/>
</dbReference>
<accession>A0A1T4NMP1</accession>
<dbReference type="PROSITE" id="PS51352">
    <property type="entry name" value="THIOREDOXIN_2"/>
    <property type="match status" value="1"/>
</dbReference>
<evidence type="ECO:0000256" key="2">
    <source>
        <dbReference type="ARBA" id="ARBA00005791"/>
    </source>
</evidence>
<keyword evidence="5" id="KW-1185">Reference proteome</keyword>
<dbReference type="EMBL" id="FUWJ01000002">
    <property type="protein sequence ID" value="SJZ80472.1"/>
    <property type="molecule type" value="Genomic_DNA"/>
</dbReference>